<evidence type="ECO:0000313" key="1">
    <source>
        <dbReference type="EMBL" id="OAK53783.1"/>
    </source>
</evidence>
<name>A0A177YE24_9NOCA</name>
<organism evidence="1 2">
    <name type="scientific">Rhodococcoides kyotonense</name>
    <dbReference type="NCBI Taxonomy" id="398843"/>
    <lineage>
        <taxon>Bacteria</taxon>
        <taxon>Bacillati</taxon>
        <taxon>Actinomycetota</taxon>
        <taxon>Actinomycetes</taxon>
        <taxon>Mycobacteriales</taxon>
        <taxon>Nocardiaceae</taxon>
        <taxon>Rhodococcoides</taxon>
    </lineage>
</organism>
<dbReference type="EMBL" id="LVHI01000015">
    <property type="protein sequence ID" value="OAK53783.1"/>
    <property type="molecule type" value="Genomic_DNA"/>
</dbReference>
<dbReference type="AlphaFoldDB" id="A0A177YE24"/>
<gene>
    <name evidence="1" type="ORF">A3K89_21915</name>
</gene>
<dbReference type="RefSeq" id="WP_068426725.1">
    <property type="nucleotide sequence ID" value="NZ_LVHI01000015.1"/>
</dbReference>
<sequence length="59" mass="6449">MQLNCKVHPAIKKALKEEAAKRGQNANLLLSKAIADLVGVRLEELVQSDSEAEVLRHTA</sequence>
<keyword evidence="2" id="KW-1185">Reference proteome</keyword>
<proteinExistence type="predicted"/>
<reference evidence="1 2" key="1">
    <citation type="submission" date="2016-03" db="EMBL/GenBank/DDBJ databases">
        <title>Genome sequence of Rhodococcus kyotonensis KB10.</title>
        <authorList>
            <person name="Jeong H."/>
            <person name="Hong C.E."/>
            <person name="Jo S.H."/>
            <person name="Park J.M."/>
        </authorList>
    </citation>
    <scope>NUCLEOTIDE SEQUENCE [LARGE SCALE GENOMIC DNA]</scope>
    <source>
        <strain evidence="1 2">KB10</strain>
    </source>
</reference>
<dbReference type="Proteomes" id="UP000077519">
    <property type="component" value="Unassembled WGS sequence"/>
</dbReference>
<comment type="caution">
    <text evidence="1">The sequence shown here is derived from an EMBL/GenBank/DDBJ whole genome shotgun (WGS) entry which is preliminary data.</text>
</comment>
<evidence type="ECO:0008006" key="3">
    <source>
        <dbReference type="Google" id="ProtNLM"/>
    </source>
</evidence>
<evidence type="ECO:0000313" key="2">
    <source>
        <dbReference type="Proteomes" id="UP000077519"/>
    </source>
</evidence>
<accession>A0A177YE24</accession>
<protein>
    <recommendedName>
        <fullName evidence="3">Toxin-antitoxin system HicB family antitoxin</fullName>
    </recommendedName>
</protein>